<evidence type="ECO:0000259" key="9">
    <source>
        <dbReference type="Pfam" id="PF13303"/>
    </source>
</evidence>
<feature type="transmembrane region" description="Helical" evidence="8">
    <location>
        <begin position="114"/>
        <end position="131"/>
    </location>
</feature>
<evidence type="ECO:0000256" key="1">
    <source>
        <dbReference type="ARBA" id="ARBA00004651"/>
    </source>
</evidence>
<organism evidence="10 12">
    <name type="scientific">Enterococcus faecalis</name>
    <name type="common">Streptococcus faecalis</name>
    <dbReference type="NCBI Taxonomy" id="1351"/>
    <lineage>
        <taxon>Bacteria</taxon>
        <taxon>Bacillati</taxon>
        <taxon>Bacillota</taxon>
        <taxon>Bacilli</taxon>
        <taxon>Lactobacillales</taxon>
        <taxon>Enterococcaceae</taxon>
        <taxon>Enterococcus</taxon>
    </lineage>
</organism>
<dbReference type="Pfam" id="PF13303">
    <property type="entry name" value="PTS_EIIC_2"/>
    <property type="match status" value="1"/>
</dbReference>
<dbReference type="EMBL" id="SIYF01000809">
    <property type="protein sequence ID" value="TKK54615.1"/>
    <property type="molecule type" value="Genomic_DNA"/>
</dbReference>
<evidence type="ECO:0000256" key="2">
    <source>
        <dbReference type="ARBA" id="ARBA00022448"/>
    </source>
</evidence>
<dbReference type="AlphaFoldDB" id="A0A4U3K0Z3"/>
<dbReference type="EMBL" id="SIYF01000661">
    <property type="protein sequence ID" value="TKK60616.1"/>
    <property type="molecule type" value="Genomic_DNA"/>
</dbReference>
<evidence type="ECO:0000256" key="4">
    <source>
        <dbReference type="ARBA" id="ARBA00022597"/>
    </source>
</evidence>
<gene>
    <name evidence="11" type="ORF">EY666_18680</name>
    <name evidence="10" type="ORF">EY666_20025</name>
</gene>
<comment type="subcellular location">
    <subcellularLocation>
        <location evidence="1">Cell membrane</location>
        <topology evidence="1">Multi-pass membrane protein</topology>
    </subcellularLocation>
</comment>
<evidence type="ECO:0000256" key="7">
    <source>
        <dbReference type="ARBA" id="ARBA00023136"/>
    </source>
</evidence>
<feature type="transmembrane region" description="Helical" evidence="8">
    <location>
        <begin position="140"/>
        <end position="162"/>
    </location>
</feature>
<dbReference type="GO" id="GO:0009401">
    <property type="term" value="P:phosphoenolpyruvate-dependent sugar phosphotransferase system"/>
    <property type="evidence" value="ECO:0007669"/>
    <property type="project" value="InterPro"/>
</dbReference>
<feature type="domain" description="Phosphotransferase system EIIC" evidence="9">
    <location>
        <begin position="18"/>
        <end position="211"/>
    </location>
</feature>
<accession>A0A4U3K0Z3</accession>
<sequence>MPTDKLDAQLTPRIFFNKVLAGTASGTIIALIPNAVLGAILKYFAEYKIIEMIIHAAQIFQLATPLIIGGLIAFQFGLTPQKMMIAGGAAFAGSGVIKFNSEVKGFIGAGTGDIINIMITASVAVLLLLVIDKKFGSVEIIALPIVVGVGAGLFGMLIYPYVTQITVAIGKVINNFTDFQPIIMSILIACSFAALIISPITTVAIGLAIQL</sequence>
<evidence type="ECO:0000313" key="12">
    <source>
        <dbReference type="Proteomes" id="UP000305511"/>
    </source>
</evidence>
<reference evidence="10 12" key="1">
    <citation type="submission" date="2019-02" db="EMBL/GenBank/DDBJ databases">
        <title>Bacteria dissemination in different level of health care in South Africa: the effectiveness of infections prevention and control.</title>
        <authorList>
            <person name="Shobo C."/>
            <person name="Amoako D.G."/>
            <person name="Allam M."/>
            <person name="Ismail A."/>
            <person name="Bester L.A."/>
            <person name="Essack S.Y."/>
        </authorList>
    </citation>
    <scope>NUCLEOTIDE SEQUENCE [LARGE SCALE GENOMIC DNA]</scope>
    <source>
        <strain evidence="10 12">2SIL2</strain>
    </source>
</reference>
<dbReference type="GO" id="GO:0008982">
    <property type="term" value="F:protein-N(PI)-phosphohistidine-sugar phosphotransferase activity"/>
    <property type="evidence" value="ECO:0007669"/>
    <property type="project" value="InterPro"/>
</dbReference>
<evidence type="ECO:0000256" key="6">
    <source>
        <dbReference type="ARBA" id="ARBA00022989"/>
    </source>
</evidence>
<dbReference type="RefSeq" id="WP_170965626.1">
    <property type="nucleotide sequence ID" value="NZ_SIYF01000661.1"/>
</dbReference>
<dbReference type="Proteomes" id="UP000305511">
    <property type="component" value="Unassembled WGS sequence"/>
</dbReference>
<keyword evidence="4" id="KW-0762">Sugar transport</keyword>
<comment type="caution">
    <text evidence="10">The sequence shown here is derived from an EMBL/GenBank/DDBJ whole genome shotgun (WGS) entry which is preliminary data.</text>
</comment>
<dbReference type="InterPro" id="IPR003352">
    <property type="entry name" value="PTS_EIIC"/>
</dbReference>
<proteinExistence type="predicted"/>
<feature type="transmembrane region" description="Helical" evidence="8">
    <location>
        <begin position="53"/>
        <end position="74"/>
    </location>
</feature>
<keyword evidence="6 8" id="KW-1133">Transmembrane helix</keyword>
<name>A0A4U3K0Z3_ENTFL</name>
<keyword evidence="7 8" id="KW-0472">Membrane</keyword>
<evidence type="ECO:0000256" key="3">
    <source>
        <dbReference type="ARBA" id="ARBA00022475"/>
    </source>
</evidence>
<dbReference type="GO" id="GO:0005886">
    <property type="term" value="C:plasma membrane"/>
    <property type="evidence" value="ECO:0007669"/>
    <property type="project" value="UniProtKB-SubCell"/>
</dbReference>
<keyword evidence="2" id="KW-0813">Transport</keyword>
<feature type="non-terminal residue" evidence="10">
    <location>
        <position position="211"/>
    </location>
</feature>
<keyword evidence="5 8" id="KW-0812">Transmembrane</keyword>
<feature type="transmembrane region" description="Helical" evidence="8">
    <location>
        <begin position="20"/>
        <end position="41"/>
    </location>
</feature>
<evidence type="ECO:0000256" key="5">
    <source>
        <dbReference type="ARBA" id="ARBA00022692"/>
    </source>
</evidence>
<feature type="transmembrane region" description="Helical" evidence="8">
    <location>
        <begin position="182"/>
        <end position="209"/>
    </location>
</feature>
<evidence type="ECO:0000313" key="10">
    <source>
        <dbReference type="EMBL" id="TKK54615.1"/>
    </source>
</evidence>
<evidence type="ECO:0000313" key="11">
    <source>
        <dbReference type="EMBL" id="TKK60616.1"/>
    </source>
</evidence>
<keyword evidence="3" id="KW-1003">Cell membrane</keyword>
<evidence type="ECO:0000256" key="8">
    <source>
        <dbReference type="SAM" id="Phobius"/>
    </source>
</evidence>
<protein>
    <recommendedName>
        <fullName evidence="9">Phosphotransferase system EIIC domain-containing protein</fullName>
    </recommendedName>
</protein>